<dbReference type="EMBL" id="JBHTBJ010000001">
    <property type="protein sequence ID" value="MFC7272398.1"/>
    <property type="molecule type" value="Genomic_DNA"/>
</dbReference>
<evidence type="ECO:0000313" key="2">
    <source>
        <dbReference type="Proteomes" id="UP001596548"/>
    </source>
</evidence>
<organism evidence="1 2">
    <name type="scientific">Paractinoplanes rhizophilus</name>
    <dbReference type="NCBI Taxonomy" id="1416877"/>
    <lineage>
        <taxon>Bacteria</taxon>
        <taxon>Bacillati</taxon>
        <taxon>Actinomycetota</taxon>
        <taxon>Actinomycetes</taxon>
        <taxon>Micromonosporales</taxon>
        <taxon>Micromonosporaceae</taxon>
        <taxon>Paractinoplanes</taxon>
    </lineage>
</organism>
<proteinExistence type="predicted"/>
<dbReference type="Proteomes" id="UP001596548">
    <property type="component" value="Unassembled WGS sequence"/>
</dbReference>
<accession>A0ABW2HK73</accession>
<gene>
    <name evidence="1" type="ORF">ACFQS1_00265</name>
</gene>
<dbReference type="RefSeq" id="WP_378963787.1">
    <property type="nucleotide sequence ID" value="NZ_JBHTBJ010000001.1"/>
</dbReference>
<evidence type="ECO:0000313" key="1">
    <source>
        <dbReference type="EMBL" id="MFC7272398.1"/>
    </source>
</evidence>
<name>A0ABW2HK73_9ACTN</name>
<keyword evidence="2" id="KW-1185">Reference proteome</keyword>
<reference evidence="2" key="1">
    <citation type="journal article" date="2019" name="Int. J. Syst. Evol. Microbiol.">
        <title>The Global Catalogue of Microorganisms (GCM) 10K type strain sequencing project: providing services to taxonomists for standard genome sequencing and annotation.</title>
        <authorList>
            <consortium name="The Broad Institute Genomics Platform"/>
            <consortium name="The Broad Institute Genome Sequencing Center for Infectious Disease"/>
            <person name="Wu L."/>
            <person name="Ma J."/>
        </authorList>
    </citation>
    <scope>NUCLEOTIDE SEQUENCE [LARGE SCALE GENOMIC DNA]</scope>
    <source>
        <strain evidence="2">XZYJT-10</strain>
    </source>
</reference>
<protein>
    <submittedName>
        <fullName evidence="1">Uncharacterized protein</fullName>
    </submittedName>
</protein>
<sequence>MATKHARHPASWWAQFPEVSDRFDAAVVTEGLADCITPKIASPLLRREAEIAAEIVVRHLNKPASPELAERAGKAIERLVATVERLAERHTSEDSGTTEVYALCHALQGRWADAAAEAEMFAGTQPLLKVFVGALHLERFDTGLTVRLLRAGQDPGSAVQAGLVVGKYGWWPQWLLKIVSERAMAGTLDAETVEALDRCAYAELSPAQSKVARRLLNGEAALIDASASRLETLGEQEAATKLREGDLNAVALAARLIPV</sequence>
<comment type="caution">
    <text evidence="1">The sequence shown here is derived from an EMBL/GenBank/DDBJ whole genome shotgun (WGS) entry which is preliminary data.</text>
</comment>